<dbReference type="PROSITE" id="PS50048">
    <property type="entry name" value="ZN2_CY6_FUNGAL_2"/>
    <property type="match status" value="1"/>
</dbReference>
<protein>
    <submittedName>
        <fullName evidence="4">C6 zinc finger domain-containing protein</fullName>
    </submittedName>
</protein>
<name>A0AA38RW85_9PEZI</name>
<dbReference type="AlphaFoldDB" id="A0AA38RW85"/>
<dbReference type="SMART" id="SM00066">
    <property type="entry name" value="GAL4"/>
    <property type="match status" value="1"/>
</dbReference>
<dbReference type="InterPro" id="IPR053175">
    <property type="entry name" value="DHMBA_Reg_Transcription_Factor"/>
</dbReference>
<dbReference type="CDD" id="cd00067">
    <property type="entry name" value="GAL4"/>
    <property type="match status" value="1"/>
</dbReference>
<sequence>MVYCGKASKGCQHCRTRRIKCDKARPECSQCVRAGKQCPGYRDQLSLMFRDESTKVIQKAHAQWGVPASSDSQSPSSGSPSSSSSPFSFVNSDGSPIATTTPVSRRYSSVHQALIATSRLPKPVEPTVFEKGMQFYVDRYVLGYPQEVQTPTDLQDTQWISTPEITDIMAAVGLSALSNLTGNVDMEIAARQKYGLVLRSTAKSLQNPAALALDPRTAIRKVVLLTMFEVVQGTSEVPISVRAHIMGAAALLTSLVPNLPPSSLANVFRGIVQLCFSMLIPCHMSGIHVPESALEWIVQIKQSMPPEDKSAAELLLSISRFLQLSVGFHGRSLRHGQPTTRKLMSGAMLAEAELAVWEEEQRQPKSSWAYTIEEATFPPESAFGNRYHVYTNGMWSARVWNHYRWARILVNQTIIELDDQTRTLDFRDRDRHLETIRRMAADLLVSLPTHLRHPRLTRAHRDLLDRTCILPPGTAGGTGSANVASLLAQLKVACCAPGVPSTYGEWALQVMQTFWAETGMLQAQMLAGELRRHLERRPEVKVEVVEVKEEEYKPWLKDEPLTLRPG</sequence>
<feature type="compositionally biased region" description="Low complexity" evidence="2">
    <location>
        <begin position="69"/>
        <end position="90"/>
    </location>
</feature>
<evidence type="ECO:0000313" key="5">
    <source>
        <dbReference type="Proteomes" id="UP001174691"/>
    </source>
</evidence>
<dbReference type="SUPFAM" id="SSF57701">
    <property type="entry name" value="Zn2/Cys6 DNA-binding domain"/>
    <property type="match status" value="1"/>
</dbReference>
<dbReference type="GO" id="GO:0000981">
    <property type="term" value="F:DNA-binding transcription factor activity, RNA polymerase II-specific"/>
    <property type="evidence" value="ECO:0007669"/>
    <property type="project" value="InterPro"/>
</dbReference>
<dbReference type="PROSITE" id="PS00463">
    <property type="entry name" value="ZN2_CY6_FUNGAL_1"/>
    <property type="match status" value="1"/>
</dbReference>
<dbReference type="GO" id="GO:0008270">
    <property type="term" value="F:zinc ion binding"/>
    <property type="evidence" value="ECO:0007669"/>
    <property type="project" value="InterPro"/>
</dbReference>
<keyword evidence="1" id="KW-0539">Nucleus</keyword>
<evidence type="ECO:0000259" key="3">
    <source>
        <dbReference type="PROSITE" id="PS50048"/>
    </source>
</evidence>
<dbReference type="Gene3D" id="4.10.240.10">
    <property type="entry name" value="Zn(2)-C6 fungal-type DNA-binding domain"/>
    <property type="match status" value="1"/>
</dbReference>
<proteinExistence type="predicted"/>
<dbReference type="Pfam" id="PF00172">
    <property type="entry name" value="Zn_clus"/>
    <property type="match status" value="1"/>
</dbReference>
<accession>A0AA38RW85</accession>
<evidence type="ECO:0000256" key="1">
    <source>
        <dbReference type="ARBA" id="ARBA00023242"/>
    </source>
</evidence>
<reference evidence="4" key="1">
    <citation type="submission" date="2022-07" db="EMBL/GenBank/DDBJ databases">
        <title>Fungi with potential for degradation of polypropylene.</title>
        <authorList>
            <person name="Gostincar C."/>
        </authorList>
    </citation>
    <scope>NUCLEOTIDE SEQUENCE</scope>
    <source>
        <strain evidence="4">EXF-13287</strain>
    </source>
</reference>
<keyword evidence="5" id="KW-1185">Reference proteome</keyword>
<evidence type="ECO:0000256" key="2">
    <source>
        <dbReference type="SAM" id="MobiDB-lite"/>
    </source>
</evidence>
<dbReference type="Proteomes" id="UP001174691">
    <property type="component" value="Unassembled WGS sequence"/>
</dbReference>
<dbReference type="EMBL" id="JANBVN010000079">
    <property type="protein sequence ID" value="KAJ9149578.1"/>
    <property type="molecule type" value="Genomic_DNA"/>
</dbReference>
<comment type="caution">
    <text evidence="4">The sequence shown here is derived from an EMBL/GenBank/DDBJ whole genome shotgun (WGS) entry which is preliminary data.</text>
</comment>
<organism evidence="4 5">
    <name type="scientific">Coniochaeta hoffmannii</name>
    <dbReference type="NCBI Taxonomy" id="91930"/>
    <lineage>
        <taxon>Eukaryota</taxon>
        <taxon>Fungi</taxon>
        <taxon>Dikarya</taxon>
        <taxon>Ascomycota</taxon>
        <taxon>Pezizomycotina</taxon>
        <taxon>Sordariomycetes</taxon>
        <taxon>Sordariomycetidae</taxon>
        <taxon>Coniochaetales</taxon>
        <taxon>Coniochaetaceae</taxon>
        <taxon>Coniochaeta</taxon>
    </lineage>
</organism>
<dbReference type="PANTHER" id="PTHR38791">
    <property type="entry name" value="ZN(II)2CYS6 TRANSCRIPTION FACTOR (EUROFUNG)-RELATED-RELATED"/>
    <property type="match status" value="1"/>
</dbReference>
<evidence type="ECO:0000313" key="4">
    <source>
        <dbReference type="EMBL" id="KAJ9149578.1"/>
    </source>
</evidence>
<dbReference type="InterPro" id="IPR001138">
    <property type="entry name" value="Zn2Cys6_DnaBD"/>
</dbReference>
<dbReference type="InterPro" id="IPR036864">
    <property type="entry name" value="Zn2-C6_fun-type_DNA-bd_sf"/>
</dbReference>
<dbReference type="PANTHER" id="PTHR38791:SF5">
    <property type="entry name" value="TRANSCRIPTION FACTOR DBAG-RELATED"/>
    <property type="match status" value="1"/>
</dbReference>
<feature type="region of interest" description="Disordered" evidence="2">
    <location>
        <begin position="61"/>
        <end position="90"/>
    </location>
</feature>
<gene>
    <name evidence="4" type="ORF">NKR19_g5624</name>
</gene>
<feature type="domain" description="Zn(2)-C6 fungal-type" evidence="3">
    <location>
        <begin position="10"/>
        <end position="38"/>
    </location>
</feature>